<feature type="domain" description="Reverse transcriptase" evidence="2">
    <location>
        <begin position="374"/>
        <end position="638"/>
    </location>
</feature>
<evidence type="ECO:0000259" key="2">
    <source>
        <dbReference type="PROSITE" id="PS50878"/>
    </source>
</evidence>
<dbReference type="Proteomes" id="UP000694383">
    <property type="component" value="Unplaced"/>
</dbReference>
<reference evidence="3" key="1">
    <citation type="submission" date="2025-08" db="UniProtKB">
        <authorList>
            <consortium name="Ensembl"/>
        </authorList>
    </citation>
    <scope>IDENTIFICATION</scope>
</reference>
<organism evidence="3 4">
    <name type="scientific">Oryzias sinensis</name>
    <name type="common">Chinese medaka</name>
    <dbReference type="NCBI Taxonomy" id="183150"/>
    <lineage>
        <taxon>Eukaryota</taxon>
        <taxon>Metazoa</taxon>
        <taxon>Chordata</taxon>
        <taxon>Craniata</taxon>
        <taxon>Vertebrata</taxon>
        <taxon>Euteleostomi</taxon>
        <taxon>Actinopterygii</taxon>
        <taxon>Neopterygii</taxon>
        <taxon>Teleostei</taxon>
        <taxon>Neoteleostei</taxon>
        <taxon>Acanthomorphata</taxon>
        <taxon>Ovalentaria</taxon>
        <taxon>Atherinomorphae</taxon>
        <taxon>Beloniformes</taxon>
        <taxon>Adrianichthyidae</taxon>
        <taxon>Oryziinae</taxon>
        <taxon>Oryzias</taxon>
    </lineage>
</organism>
<dbReference type="CDD" id="cd01650">
    <property type="entry name" value="RT_nLTR_like"/>
    <property type="match status" value="1"/>
</dbReference>
<accession>A0A8C7X5N7</accession>
<dbReference type="GO" id="GO:0003824">
    <property type="term" value="F:catalytic activity"/>
    <property type="evidence" value="ECO:0007669"/>
    <property type="project" value="InterPro"/>
</dbReference>
<feature type="region of interest" description="Disordered" evidence="1">
    <location>
        <begin position="302"/>
        <end position="326"/>
    </location>
</feature>
<dbReference type="Pfam" id="PF00078">
    <property type="entry name" value="RVT_1"/>
    <property type="match status" value="1"/>
</dbReference>
<name>A0A8C7X5N7_9TELE</name>
<evidence type="ECO:0000313" key="3">
    <source>
        <dbReference type="Ensembl" id="ENSOSIP00000008415.1"/>
    </source>
</evidence>
<dbReference type="SUPFAM" id="SSF56219">
    <property type="entry name" value="DNase I-like"/>
    <property type="match status" value="1"/>
</dbReference>
<dbReference type="GeneTree" id="ENSGT01150000286909"/>
<dbReference type="Gene3D" id="3.60.10.10">
    <property type="entry name" value="Endonuclease/exonuclease/phosphatase"/>
    <property type="match status" value="1"/>
</dbReference>
<protein>
    <recommendedName>
        <fullName evidence="2">Reverse transcriptase domain-containing protein</fullName>
    </recommendedName>
</protein>
<dbReference type="InterPro" id="IPR000477">
    <property type="entry name" value="RT_dom"/>
</dbReference>
<dbReference type="AlphaFoldDB" id="A0A8C7X5N7"/>
<evidence type="ECO:0000256" key="1">
    <source>
        <dbReference type="SAM" id="MobiDB-lite"/>
    </source>
</evidence>
<dbReference type="Ensembl" id="ENSOSIT00000008973.1">
    <property type="protein sequence ID" value="ENSOSIP00000008415.1"/>
    <property type="gene ID" value="ENSOSIG00000005419.1"/>
</dbReference>
<dbReference type="InterPro" id="IPR043502">
    <property type="entry name" value="DNA/RNA_pol_sf"/>
</dbReference>
<sequence length="823" mass="91759">MPKTDFFEHTVFKLPGPTPLVTAVIYRPPKPNATFLSDLTDFLTQLSAISPSILLIGDFNFHIDDSQSKPASDFLDLLQCFNIIQHVDFPTHIHGHILDLVCKTGISVYNLSSQNLHISDHLAISLDIEFSLPAPIIKRKITFRNLKSVSLAAKLSVSPPPQSNNPTEHVNFYNSTLSSCLDQLAPTKTKNVSFTHTAPWYTTELRTMKSRKRQLERLHHKTGLTVHLQMYMDFTHQYKNALNTARSSYFSNIIHTNSNNPKTLFSTINKILKPNDNSSSSFTVAKCNSFLSHFQSKIDTIYSSLTPNPDPPPETLAPSSSPQLSEFSPVSSVEIGKQLIAIKASTCTLDPIPSTLVKGCCPIISPLITTIINSSLSSGTVPQSLKLAAITPIVKKPGLDPDNIANFRPISNLPFLSKILERVVASQLKSHLNSNNLFEPFQSGFRKQHSTETALLKVSNDILLSSDSGQLSILILLDLTAAFDTISHSILLSRLKNGLNITGSALSWLQSYLTNRQQFIKGNNCSSSTAPLLQGVPQGSVLGPLLFILYLIPLGDIIRQHGLNFHCYADDIQLYISTKSISSTTYFTLTRCLTDIKTWLEHNFLKLNCDKTDIIIIGPKTITKSIQNFQLNFNNTTLSSSPVIRNLGFLFDTNLSLEQHVNQITRSACFHLKNIARLRSSLSFAAAETLIHAFITSRLDYSNSILLGTPSRIINKMQYIQNSAARLLTHTRSREHITPVLQDLHWLPIDQRIKFKVLLITFKALHNLAPPYLTDLLQRHTPSRSLRSSDANLLSLPCQTKRRNWGDRAFSIAAPTLWNTLPQ</sequence>
<dbReference type="PROSITE" id="PS50878">
    <property type="entry name" value="RT_POL"/>
    <property type="match status" value="1"/>
</dbReference>
<dbReference type="PANTHER" id="PTHR33332">
    <property type="entry name" value="REVERSE TRANSCRIPTASE DOMAIN-CONTAINING PROTEIN"/>
    <property type="match status" value="1"/>
</dbReference>
<feature type="compositionally biased region" description="Polar residues" evidence="1">
    <location>
        <begin position="317"/>
        <end position="326"/>
    </location>
</feature>
<proteinExistence type="predicted"/>
<reference evidence="3" key="2">
    <citation type="submission" date="2025-09" db="UniProtKB">
        <authorList>
            <consortium name="Ensembl"/>
        </authorList>
    </citation>
    <scope>IDENTIFICATION</scope>
</reference>
<evidence type="ECO:0000313" key="4">
    <source>
        <dbReference type="Proteomes" id="UP000694383"/>
    </source>
</evidence>
<dbReference type="InterPro" id="IPR036691">
    <property type="entry name" value="Endo/exonu/phosph_ase_sf"/>
</dbReference>
<keyword evidence="4" id="KW-1185">Reference proteome</keyword>
<dbReference type="SUPFAM" id="SSF56672">
    <property type="entry name" value="DNA/RNA polymerases"/>
    <property type="match status" value="1"/>
</dbReference>